<evidence type="ECO:0000313" key="4">
    <source>
        <dbReference type="Proteomes" id="UP000694240"/>
    </source>
</evidence>
<feature type="region of interest" description="Disordered" evidence="1">
    <location>
        <begin position="1"/>
        <end position="56"/>
    </location>
</feature>
<organism evidence="3 4">
    <name type="scientific">Arabidopsis thaliana x Arabidopsis arenosa</name>
    <dbReference type="NCBI Taxonomy" id="1240361"/>
    <lineage>
        <taxon>Eukaryota</taxon>
        <taxon>Viridiplantae</taxon>
        <taxon>Streptophyta</taxon>
        <taxon>Embryophyta</taxon>
        <taxon>Tracheophyta</taxon>
        <taxon>Spermatophyta</taxon>
        <taxon>Magnoliopsida</taxon>
        <taxon>eudicotyledons</taxon>
        <taxon>Gunneridae</taxon>
        <taxon>Pentapetalae</taxon>
        <taxon>rosids</taxon>
        <taxon>malvids</taxon>
        <taxon>Brassicales</taxon>
        <taxon>Brassicaceae</taxon>
        <taxon>Camelineae</taxon>
        <taxon>Arabidopsis</taxon>
    </lineage>
</organism>
<name>A0A8T2C8K7_9BRAS</name>
<evidence type="ECO:0000259" key="2">
    <source>
        <dbReference type="PROSITE" id="PS50878"/>
    </source>
</evidence>
<gene>
    <name evidence="3" type="ORF">ISN45_Aa01g033570</name>
</gene>
<evidence type="ECO:0000313" key="3">
    <source>
        <dbReference type="EMBL" id="KAG7594616.1"/>
    </source>
</evidence>
<dbReference type="EMBL" id="JAEFBK010000006">
    <property type="protein sequence ID" value="KAG7594616.1"/>
    <property type="molecule type" value="Genomic_DNA"/>
</dbReference>
<dbReference type="Pfam" id="PF00078">
    <property type="entry name" value="RVT_1"/>
    <property type="match status" value="1"/>
</dbReference>
<feature type="region of interest" description="Disordered" evidence="1">
    <location>
        <begin position="414"/>
        <end position="446"/>
    </location>
</feature>
<evidence type="ECO:0000256" key="1">
    <source>
        <dbReference type="SAM" id="MobiDB-lite"/>
    </source>
</evidence>
<dbReference type="PROSITE" id="PS50878">
    <property type="entry name" value="RT_POL"/>
    <property type="match status" value="1"/>
</dbReference>
<dbReference type="Pfam" id="PF14111">
    <property type="entry name" value="DUF4283"/>
    <property type="match status" value="1"/>
</dbReference>
<dbReference type="GO" id="GO:0008270">
    <property type="term" value="F:zinc ion binding"/>
    <property type="evidence" value="ECO:0007669"/>
    <property type="project" value="InterPro"/>
</dbReference>
<comment type="caution">
    <text evidence="3">The sequence shown here is derived from an EMBL/GenBank/DDBJ whole genome shotgun (WGS) entry which is preliminary data.</text>
</comment>
<feature type="compositionally biased region" description="Basic residues" evidence="1">
    <location>
        <begin position="1"/>
        <end position="11"/>
    </location>
</feature>
<feature type="region of interest" description="Disordered" evidence="1">
    <location>
        <begin position="484"/>
        <end position="506"/>
    </location>
</feature>
<sequence length="1657" mass="184204">MGKSSKSKKKKSSDSRPPSGSVSPASSSSKSSVFKQQSPSGSSAPPSVQQNASALAQVASSAIVDSKAQDAPDLGEASPLVQGVIDPSTINASAIVPTKSSAISDASISGSPDLGRPSADVTAQIVAVSDPQIASIIEKEIVDATSTKPSTVAANSQPVVHQASHVAGGDSWVDLFKGTAKSLSKKGEAFTLPSGESCVRIPNSIIEKNQKSWESFIIGQFYADPPPQALIHTIVNGIWSRHFKDISVSKLEGNAFLFRIPNSQTRRRVLNQRLWQVEGQTMFVANWEPGMVPVKPELSSAPIWLELRDVPLQFFHEDGLERIAGLVGEPKFLHPSTANRSNLEVAKVFTIIDPRKPLPEAVNVLFDSGDIARVRVSSPWMPPICSHCKEVGHSLKRCRTAPLTCKSCKSTSHNAETCPRVKGNGVRKPKSGKGKSITTEAPKDLAAEKQVPASKTIVTAQEKISVVKSNTKSVLRPTAPLSRDSLLLPDAAPDSSDTSSSEEGEIEEDYVSEEEHEYLEAKISKFVNAILPGWLFEENYAFSELGKIWILWHPSVKVVVLFKSLQMVTCEVQFPDNPTWFIVSFVYASNDEAARRSLWTEIVDTASNQAVLGKAWAVLGDFNQILSPSDHSTRTNLNMDIQMRAFSDALLDASLQDLTYRGCSYTWWNKRSASPVAKKLDRILTNDDWLALFPLSTGFFGAPAFSDHSPSTISLNPSQPRKKKPFKFFNYILKNPAFLSLVCNTWFSINVVGSDMFRVSFKLRHLKKVIRQFSKLNYSNIEKRVQEALAVLDDSQVRMLTDPSEANAALELDATKKIFSTRQSINHIHFLEDEAGNRVDSQQSIQDLCVNSFKEILGSDELQPLFAQEDISSLLNFECSLEQKAMLGAGFSEEDIKAAFFSLPRNKSSGPDGYSAEFFISCWSVLGAEVTADVAEFFSSGTLLKQWNATTLVLIPKTQNASRVADFRPISCLNTMYKVISKLLADRLKSILPSVISHSQSAFLPGRLLSENVLLASEIVQGYNRKNIAARAMLKVDLRKAFDTVRWDFILSTLKALGIPEIFTAWIKECICTPSFSISVNGMSDGFFRSSRGLRQGDPLSPYLFVLAMEVFSKLTTSRFDSGYINYHPNTTDLRISHLMFADDVMIFFDGSSSSLHGIYETLEDFAGWSGLNMNRDKTVLFHAGLSQGESSLLANYGFPSGSLPVRYLGLPLMSRKLKISEYSPLLVKLTSKFRTWAVKSLSFAGRSQLLSSVIYGIVNFWISTFKLPNGCIRKIESLCSRFLWSGNIDSHTNAKVSWASVCLPKSEGGLGLRRVSVWNTTLCLRLIWLLFSNSGSLWVAWQIHHHRLDVASFWNIQVKSNDSWLWKSLLKLRALAQPFIKCNIGAGSKVWFWHDSWTPLGPLINLLGEDGPRDTRIPLNARVSDACSSHGWRLASPRSDHALALHAYLTSIPLPSPSSGDDSFDWVIADKPYGSFSSSKTWEALRPREAEKDWSKLVWFKGSTPKHAFNMWIANLDRLPTMNRLASWGLQVSTTCCLCSSNAESRDHIFLHCPFSLAIWDCVMIRLRHPRVRFNDWSSLLGWVKARNRLSPSTLRLLLSQAIVYSVWRQRNNLIHNQVVVPPLTIFKEIDRQIINSITARRKMKKFRNLMALWLH</sequence>
<reference evidence="3 4" key="1">
    <citation type="submission" date="2020-12" db="EMBL/GenBank/DDBJ databases">
        <title>Concerted genomic and epigenomic changes stabilize Arabidopsis allopolyploids.</title>
        <authorList>
            <person name="Chen Z."/>
        </authorList>
    </citation>
    <scope>NUCLEOTIDE SEQUENCE [LARGE SCALE GENOMIC DNA]</scope>
    <source>
        <strain evidence="3">Allo738</strain>
        <tissue evidence="3">Leaf</tissue>
    </source>
</reference>
<dbReference type="PANTHER" id="PTHR33116">
    <property type="entry name" value="REVERSE TRANSCRIPTASE ZINC-BINDING DOMAIN-CONTAINING PROTEIN-RELATED-RELATED"/>
    <property type="match status" value="1"/>
</dbReference>
<dbReference type="PANTHER" id="PTHR33116:SF80">
    <property type="entry name" value="REVERSE TRANSCRIPTASE ZINC-BINDING DOMAIN-CONTAINING PROTEIN"/>
    <property type="match status" value="1"/>
</dbReference>
<protein>
    <submittedName>
        <fullName evidence="3">Zinc finger CCHC-type superfamily</fullName>
    </submittedName>
</protein>
<dbReference type="InterPro" id="IPR025558">
    <property type="entry name" value="DUF4283"/>
</dbReference>
<feature type="domain" description="Reverse transcriptase" evidence="2">
    <location>
        <begin position="936"/>
        <end position="1213"/>
    </location>
</feature>
<accession>A0A8T2C8K7</accession>
<dbReference type="InterPro" id="IPR026960">
    <property type="entry name" value="RVT-Znf"/>
</dbReference>
<dbReference type="Pfam" id="PF13966">
    <property type="entry name" value="zf-RVT"/>
    <property type="match status" value="1"/>
</dbReference>
<dbReference type="CDD" id="cd01650">
    <property type="entry name" value="RT_nLTR_like"/>
    <property type="match status" value="1"/>
</dbReference>
<dbReference type="InterPro" id="IPR001878">
    <property type="entry name" value="Znf_CCHC"/>
</dbReference>
<dbReference type="InterPro" id="IPR000477">
    <property type="entry name" value="RT_dom"/>
</dbReference>
<dbReference type="SMART" id="SM00343">
    <property type="entry name" value="ZnF_C2HC"/>
    <property type="match status" value="2"/>
</dbReference>
<dbReference type="GO" id="GO:0003824">
    <property type="term" value="F:catalytic activity"/>
    <property type="evidence" value="ECO:0007669"/>
    <property type="project" value="InterPro"/>
</dbReference>
<feature type="compositionally biased region" description="Low complexity" evidence="1">
    <location>
        <begin position="15"/>
        <end position="50"/>
    </location>
</feature>
<dbReference type="Pfam" id="PF03372">
    <property type="entry name" value="Exo_endo_phos"/>
    <property type="match status" value="1"/>
</dbReference>
<proteinExistence type="predicted"/>
<dbReference type="InterPro" id="IPR005135">
    <property type="entry name" value="Endo/exonuclease/phosphatase"/>
</dbReference>
<dbReference type="Proteomes" id="UP000694240">
    <property type="component" value="Chromosome 6"/>
</dbReference>
<keyword evidence="4" id="KW-1185">Reference proteome</keyword>
<dbReference type="GO" id="GO:0003676">
    <property type="term" value="F:nucleic acid binding"/>
    <property type="evidence" value="ECO:0007669"/>
    <property type="project" value="InterPro"/>
</dbReference>